<accession>A0A7M5VCP9</accession>
<proteinExistence type="predicted"/>
<evidence type="ECO:0000259" key="4">
    <source>
        <dbReference type="PROSITE" id="PS50835"/>
    </source>
</evidence>
<dbReference type="Pfam" id="PF07679">
    <property type="entry name" value="I-set"/>
    <property type="match status" value="1"/>
</dbReference>
<feature type="signal peptide" evidence="3">
    <location>
        <begin position="1"/>
        <end position="21"/>
    </location>
</feature>
<dbReference type="InterPro" id="IPR003598">
    <property type="entry name" value="Ig_sub2"/>
</dbReference>
<keyword evidence="6" id="KW-1185">Reference proteome</keyword>
<evidence type="ECO:0000256" key="2">
    <source>
        <dbReference type="SAM" id="Phobius"/>
    </source>
</evidence>
<evidence type="ECO:0000256" key="3">
    <source>
        <dbReference type="SAM" id="SignalP"/>
    </source>
</evidence>
<dbReference type="AlphaFoldDB" id="A0A7M5VCP9"/>
<feature type="compositionally biased region" description="Polar residues" evidence="1">
    <location>
        <begin position="498"/>
        <end position="508"/>
    </location>
</feature>
<dbReference type="PANTHER" id="PTHR19890">
    <property type="entry name" value="FIBROBLAST GROWTH FACTOR RECEPTOR"/>
    <property type="match status" value="1"/>
</dbReference>
<feature type="compositionally biased region" description="Low complexity" evidence="1">
    <location>
        <begin position="458"/>
        <end position="470"/>
    </location>
</feature>
<dbReference type="SMART" id="SM00408">
    <property type="entry name" value="IGc2"/>
    <property type="match status" value="2"/>
</dbReference>
<feature type="region of interest" description="Disordered" evidence="1">
    <location>
        <begin position="70"/>
        <end position="99"/>
    </location>
</feature>
<dbReference type="GeneID" id="136804710"/>
<evidence type="ECO:0000313" key="6">
    <source>
        <dbReference type="Proteomes" id="UP000594262"/>
    </source>
</evidence>
<dbReference type="PANTHER" id="PTHR19890:SF10">
    <property type="entry name" value="FIBROBLAST GROWTH FACTOR RECEPTOR-LIKE 1"/>
    <property type="match status" value="1"/>
</dbReference>
<dbReference type="InterPro" id="IPR052615">
    <property type="entry name" value="FGFRL"/>
</dbReference>
<dbReference type="InterPro" id="IPR007110">
    <property type="entry name" value="Ig-like_dom"/>
</dbReference>
<dbReference type="Proteomes" id="UP000594262">
    <property type="component" value="Unplaced"/>
</dbReference>
<name>A0A7M5VCP9_9CNID</name>
<feature type="chain" id="PRO_5029609239" description="Ig-like domain-containing protein" evidence="3">
    <location>
        <begin position="22"/>
        <end position="508"/>
    </location>
</feature>
<keyword evidence="3" id="KW-0732">Signal</keyword>
<keyword evidence="2" id="KW-0472">Membrane</keyword>
<dbReference type="InterPro" id="IPR036179">
    <property type="entry name" value="Ig-like_dom_sf"/>
</dbReference>
<keyword evidence="2" id="KW-0812">Transmembrane</keyword>
<dbReference type="InterPro" id="IPR013783">
    <property type="entry name" value="Ig-like_fold"/>
</dbReference>
<feature type="transmembrane region" description="Helical" evidence="2">
    <location>
        <begin position="387"/>
        <end position="408"/>
    </location>
</feature>
<organism evidence="5 6">
    <name type="scientific">Clytia hemisphaerica</name>
    <dbReference type="NCBI Taxonomy" id="252671"/>
    <lineage>
        <taxon>Eukaryota</taxon>
        <taxon>Metazoa</taxon>
        <taxon>Cnidaria</taxon>
        <taxon>Hydrozoa</taxon>
        <taxon>Hydroidolina</taxon>
        <taxon>Leptothecata</taxon>
        <taxon>Obeliida</taxon>
        <taxon>Clytiidae</taxon>
        <taxon>Clytia</taxon>
    </lineage>
</organism>
<dbReference type="SUPFAM" id="SSF48726">
    <property type="entry name" value="Immunoglobulin"/>
    <property type="match status" value="2"/>
</dbReference>
<protein>
    <recommendedName>
        <fullName evidence="4">Ig-like domain-containing protein</fullName>
    </recommendedName>
</protein>
<dbReference type="InterPro" id="IPR003599">
    <property type="entry name" value="Ig_sub"/>
</dbReference>
<dbReference type="Gene3D" id="2.60.40.10">
    <property type="entry name" value="Immunoglobulins"/>
    <property type="match status" value="2"/>
</dbReference>
<evidence type="ECO:0000256" key="1">
    <source>
        <dbReference type="SAM" id="MobiDB-lite"/>
    </source>
</evidence>
<dbReference type="OrthoDB" id="5982046at2759"/>
<feature type="domain" description="Ig-like" evidence="4">
    <location>
        <begin position="213"/>
        <end position="358"/>
    </location>
</feature>
<feature type="domain" description="Ig-like" evidence="4">
    <location>
        <begin position="95"/>
        <end position="198"/>
    </location>
</feature>
<dbReference type="InterPro" id="IPR013151">
    <property type="entry name" value="Immunoglobulin_dom"/>
</dbReference>
<dbReference type="InterPro" id="IPR013098">
    <property type="entry name" value="Ig_I-set"/>
</dbReference>
<reference evidence="5" key="1">
    <citation type="submission" date="2021-01" db="UniProtKB">
        <authorList>
            <consortium name="EnsemblMetazoa"/>
        </authorList>
    </citation>
    <scope>IDENTIFICATION</scope>
</reference>
<dbReference type="SMART" id="SM00409">
    <property type="entry name" value="IG"/>
    <property type="match status" value="2"/>
</dbReference>
<feature type="region of interest" description="Disordered" evidence="1">
    <location>
        <begin position="458"/>
        <end position="508"/>
    </location>
</feature>
<evidence type="ECO:0000313" key="5">
    <source>
        <dbReference type="EnsemblMetazoa" id="CLYHEMP008061.1"/>
    </source>
</evidence>
<dbReference type="RefSeq" id="XP_066917423.1">
    <property type="nucleotide sequence ID" value="XM_067061322.1"/>
</dbReference>
<sequence length="508" mass="57298">MDYKVASYLLLSCILISHVHSNNLTNTINTTDETPTNSPTYTIPLILQNTAKLTPITITNEKITTKSMTTPITTTNNTTTKTTTTTATTTTTTTPTTTTTMRPCRRMKFINRIHQANPEVLTLVGSTFVIDCSVDHTGGPEPSVYWYKDDIPLQENSFRTFDEHRLNKTFRLRLENVDIPDNGKYKCTVDNVCSKSITNTVSIIVREQRSDVPIISTFEPVNATRLMGEELQLTCGADLEDGEFTPFIKWVRKTSENVTFHLNHTYINTTSTTTTTTQPPFGIIQKKSDKIQNVQNVPKMNTVSYIENDVRYTVTDLKFERTSSSTLLLEDLKEEDSGVYTCVMSNLKGVVRKSSHVTINPVPEPSREELHRRFVEKHGTKHSINGLPILITLPIFVFVILSIAYVWWKETEKKKEKERQEKMNQQSIPLANVVVEPPKPKITIDPALFEGSMCYPSSSERSSLNNRSHSACSERTNDNPSSHCGDEQTQLLDDQDDVITSSENNIQA</sequence>
<feature type="compositionally biased region" description="Polar residues" evidence="1">
    <location>
        <begin position="471"/>
        <end position="482"/>
    </location>
</feature>
<dbReference type="PROSITE" id="PS50835">
    <property type="entry name" value="IG_LIKE"/>
    <property type="match status" value="2"/>
</dbReference>
<dbReference type="Pfam" id="PF00047">
    <property type="entry name" value="ig"/>
    <property type="match status" value="1"/>
</dbReference>
<keyword evidence="2" id="KW-1133">Transmembrane helix</keyword>
<dbReference type="CDD" id="cd00096">
    <property type="entry name" value="Ig"/>
    <property type="match status" value="2"/>
</dbReference>
<dbReference type="EnsemblMetazoa" id="CLYHEMT008061.1">
    <property type="protein sequence ID" value="CLYHEMP008061.1"/>
    <property type="gene ID" value="CLYHEMG008061"/>
</dbReference>